<sequence>MTEWDSGAPSVRQRTVCLTFRVGKACRNVPDARSARSKRLAWHSGASCPLEALALIGTAKLSCDRWQVRYASVSGPSLTRHQMAPQDR</sequence>
<evidence type="ECO:0000313" key="1">
    <source>
        <dbReference type="EMBL" id="SOR32102.1"/>
    </source>
</evidence>
<name>A0A2N9AXQ4_METEX</name>
<dbReference type="EMBL" id="LT962688">
    <property type="protein sequence ID" value="SOR32102.1"/>
    <property type="molecule type" value="Genomic_DNA"/>
</dbReference>
<evidence type="ECO:0000313" key="2">
    <source>
        <dbReference type="Proteomes" id="UP000233769"/>
    </source>
</evidence>
<accession>A0A2N9AXQ4</accession>
<dbReference type="Proteomes" id="UP000233769">
    <property type="component" value="Chromosome tk0001"/>
</dbReference>
<dbReference type="AlphaFoldDB" id="A0A2N9AXQ4"/>
<protein>
    <submittedName>
        <fullName evidence="1">Uncharacterized protein</fullName>
    </submittedName>
</protein>
<reference evidence="2" key="1">
    <citation type="submission" date="2017-10" db="EMBL/GenBank/DDBJ databases">
        <authorList>
            <person name="Regsiter A."/>
            <person name="William W."/>
        </authorList>
    </citation>
    <scope>NUCLEOTIDE SEQUENCE [LARGE SCALE GENOMIC DNA]</scope>
</reference>
<gene>
    <name evidence="1" type="ORF">TK0001_5536</name>
</gene>
<proteinExistence type="predicted"/>
<organism evidence="1 2">
    <name type="scientific">Methylorubrum extorquens</name>
    <name type="common">Methylobacterium dichloromethanicum</name>
    <name type="synonym">Methylobacterium extorquens</name>
    <dbReference type="NCBI Taxonomy" id="408"/>
    <lineage>
        <taxon>Bacteria</taxon>
        <taxon>Pseudomonadati</taxon>
        <taxon>Pseudomonadota</taxon>
        <taxon>Alphaproteobacteria</taxon>
        <taxon>Hyphomicrobiales</taxon>
        <taxon>Methylobacteriaceae</taxon>
        <taxon>Methylorubrum</taxon>
    </lineage>
</organism>